<reference evidence="1 2" key="1">
    <citation type="submission" date="2015-01" db="EMBL/GenBank/DDBJ databases">
        <title>Evolution of Trichinella species and genotypes.</title>
        <authorList>
            <person name="Korhonen P.K."/>
            <person name="Edoardo P."/>
            <person name="Giuseppe L.R."/>
            <person name="Gasser R.B."/>
        </authorList>
    </citation>
    <scope>NUCLEOTIDE SEQUENCE [LARGE SCALE GENOMIC DNA]</scope>
    <source>
        <strain evidence="1">ISS1029</strain>
    </source>
</reference>
<sequence>MSACRRMQIDPYLSPCTKLKFKWIKDLNIKREFPQQNTDSSHTKINN</sequence>
<protein>
    <submittedName>
        <fullName evidence="1">Retrovirus-related Pol polyprotein LINE-1</fullName>
    </submittedName>
</protein>
<dbReference type="OrthoDB" id="9630328at2759"/>
<dbReference type="AlphaFoldDB" id="A0A0V1G7M3"/>
<dbReference type="EMBL" id="JYDP01005560">
    <property type="protein sequence ID" value="KRY94117.1"/>
    <property type="molecule type" value="Genomic_DNA"/>
</dbReference>
<evidence type="ECO:0000313" key="2">
    <source>
        <dbReference type="Proteomes" id="UP000055024"/>
    </source>
</evidence>
<name>A0A0V1G7M3_9BILA</name>
<dbReference type="Proteomes" id="UP000055024">
    <property type="component" value="Unassembled WGS sequence"/>
</dbReference>
<proteinExistence type="predicted"/>
<evidence type="ECO:0000313" key="1">
    <source>
        <dbReference type="EMBL" id="KRY94117.1"/>
    </source>
</evidence>
<organism evidence="1 2">
    <name type="scientific">Trichinella zimbabwensis</name>
    <dbReference type="NCBI Taxonomy" id="268475"/>
    <lineage>
        <taxon>Eukaryota</taxon>
        <taxon>Metazoa</taxon>
        <taxon>Ecdysozoa</taxon>
        <taxon>Nematoda</taxon>
        <taxon>Enoplea</taxon>
        <taxon>Dorylaimia</taxon>
        <taxon>Trichinellida</taxon>
        <taxon>Trichinellidae</taxon>
        <taxon>Trichinella</taxon>
    </lineage>
</organism>
<accession>A0A0V1G7M3</accession>
<comment type="caution">
    <text evidence="1">The sequence shown here is derived from an EMBL/GenBank/DDBJ whole genome shotgun (WGS) entry which is preliminary data.</text>
</comment>
<keyword evidence="2" id="KW-1185">Reference proteome</keyword>
<gene>
    <name evidence="1" type="primary">Pol</name>
    <name evidence="1" type="ORF">T11_17091</name>
</gene>